<evidence type="ECO:0000313" key="2">
    <source>
        <dbReference type="EMBL" id="GAA2668870.1"/>
    </source>
</evidence>
<evidence type="ECO:0000313" key="3">
    <source>
        <dbReference type="Proteomes" id="UP001501666"/>
    </source>
</evidence>
<dbReference type="Proteomes" id="UP001501666">
    <property type="component" value="Unassembled WGS sequence"/>
</dbReference>
<name>A0ABN3S6K2_9ACTN</name>
<keyword evidence="1" id="KW-0472">Membrane</keyword>
<keyword evidence="1" id="KW-0812">Transmembrane</keyword>
<reference evidence="2 3" key="1">
    <citation type="journal article" date="2019" name="Int. J. Syst. Evol. Microbiol.">
        <title>The Global Catalogue of Microorganisms (GCM) 10K type strain sequencing project: providing services to taxonomists for standard genome sequencing and annotation.</title>
        <authorList>
            <consortium name="The Broad Institute Genomics Platform"/>
            <consortium name="The Broad Institute Genome Sequencing Center for Infectious Disease"/>
            <person name="Wu L."/>
            <person name="Ma J."/>
        </authorList>
    </citation>
    <scope>NUCLEOTIDE SEQUENCE [LARGE SCALE GENOMIC DNA]</scope>
    <source>
        <strain evidence="2 3">JCM 6835</strain>
    </source>
</reference>
<sequence>MIWTLLSLAISLTIVFGLVALALIIISLIVLGALAVMAALSAREPRRSAASSPG</sequence>
<dbReference type="EMBL" id="BAAATE010000012">
    <property type="protein sequence ID" value="GAA2668870.1"/>
    <property type="molecule type" value="Genomic_DNA"/>
</dbReference>
<keyword evidence="3" id="KW-1185">Reference proteome</keyword>
<organism evidence="2 3">
    <name type="scientific">Nonomuraea recticatena</name>
    <dbReference type="NCBI Taxonomy" id="46178"/>
    <lineage>
        <taxon>Bacteria</taxon>
        <taxon>Bacillati</taxon>
        <taxon>Actinomycetota</taxon>
        <taxon>Actinomycetes</taxon>
        <taxon>Streptosporangiales</taxon>
        <taxon>Streptosporangiaceae</taxon>
        <taxon>Nonomuraea</taxon>
    </lineage>
</organism>
<evidence type="ECO:0000256" key="1">
    <source>
        <dbReference type="SAM" id="Phobius"/>
    </source>
</evidence>
<gene>
    <name evidence="2" type="ORF">GCM10010412_047070</name>
</gene>
<comment type="caution">
    <text evidence="2">The sequence shown here is derived from an EMBL/GenBank/DDBJ whole genome shotgun (WGS) entry which is preliminary data.</text>
</comment>
<dbReference type="RefSeq" id="WP_344838099.1">
    <property type="nucleotide sequence ID" value="NZ_JBHTEV010000001.1"/>
</dbReference>
<keyword evidence="1" id="KW-1133">Transmembrane helix</keyword>
<proteinExistence type="predicted"/>
<feature type="transmembrane region" description="Helical" evidence="1">
    <location>
        <begin position="6"/>
        <end position="39"/>
    </location>
</feature>
<protein>
    <submittedName>
        <fullName evidence="2">Uncharacterized protein</fullName>
    </submittedName>
</protein>
<accession>A0ABN3S6K2</accession>